<dbReference type="OrthoDB" id="1107506at2759"/>
<reference evidence="8" key="1">
    <citation type="journal article" date="2010" name="Nature">
        <title>The Amphimedon queenslandica genome and the evolution of animal complexity.</title>
        <authorList>
            <person name="Srivastava M."/>
            <person name="Simakov O."/>
            <person name="Chapman J."/>
            <person name="Fahey B."/>
            <person name="Gauthier M.E."/>
            <person name="Mitros T."/>
            <person name="Richards G.S."/>
            <person name="Conaco C."/>
            <person name="Dacre M."/>
            <person name="Hellsten U."/>
            <person name="Larroux C."/>
            <person name="Putnam N.H."/>
            <person name="Stanke M."/>
            <person name="Adamska M."/>
            <person name="Darling A."/>
            <person name="Degnan S.M."/>
            <person name="Oakley T.H."/>
            <person name="Plachetzki D.C."/>
            <person name="Zhai Y."/>
            <person name="Adamski M."/>
            <person name="Calcino A."/>
            <person name="Cummins S.F."/>
            <person name="Goodstein D.M."/>
            <person name="Harris C."/>
            <person name="Jackson D.J."/>
            <person name="Leys S.P."/>
            <person name="Shu S."/>
            <person name="Woodcroft B.J."/>
            <person name="Vervoort M."/>
            <person name="Kosik K.S."/>
            <person name="Manning G."/>
            <person name="Degnan B.M."/>
            <person name="Rokhsar D.S."/>
        </authorList>
    </citation>
    <scope>NUCLEOTIDE SEQUENCE [LARGE SCALE GENOMIC DNA]</scope>
</reference>
<name>A0A1X7UKP3_AMPQE</name>
<dbReference type="InterPro" id="IPR048280">
    <property type="entry name" value="COX6B-like"/>
</dbReference>
<keyword evidence="3 6" id="KW-1015">Disulfide bond</keyword>
<dbReference type="InterPro" id="IPR003213">
    <property type="entry name" value="Cyt_c_oxidase_su6B"/>
</dbReference>
<protein>
    <recommendedName>
        <fullName evidence="4">Cytochrome c oxidase subunit 6B1</fullName>
    </recommendedName>
    <alternativeName>
        <fullName evidence="5">Cytochrome c oxidase subunit VIb isoform 1</fullName>
    </alternativeName>
</protein>
<dbReference type="PROSITE" id="PS51808">
    <property type="entry name" value="CHCH"/>
    <property type="match status" value="1"/>
</dbReference>
<dbReference type="InParanoid" id="A0A1X7UKP3"/>
<dbReference type="OMA" id="NEWIAKW"/>
<dbReference type="Gene3D" id="1.10.10.140">
    <property type="entry name" value="Cytochrome c oxidase, subunit VIb"/>
    <property type="match status" value="1"/>
</dbReference>
<evidence type="ECO:0000256" key="2">
    <source>
        <dbReference type="ARBA" id="ARBA00023128"/>
    </source>
</evidence>
<dbReference type="GO" id="GO:0005739">
    <property type="term" value="C:mitochondrion"/>
    <property type="evidence" value="ECO:0007669"/>
    <property type="project" value="UniProtKB-SubCell"/>
</dbReference>
<reference evidence="7" key="2">
    <citation type="submission" date="2017-05" db="UniProtKB">
        <authorList>
            <consortium name="EnsemblMetazoa"/>
        </authorList>
    </citation>
    <scope>IDENTIFICATION</scope>
</reference>
<feature type="disulfide bond" evidence="6">
    <location>
        <begin position="25"/>
        <end position="54"/>
    </location>
</feature>
<evidence type="ECO:0000313" key="7">
    <source>
        <dbReference type="EnsemblMetazoa" id="Aqu2.1.28069_001"/>
    </source>
</evidence>
<evidence type="ECO:0000256" key="1">
    <source>
        <dbReference type="ARBA" id="ARBA00004173"/>
    </source>
</evidence>
<organism evidence="7">
    <name type="scientific">Amphimedon queenslandica</name>
    <name type="common">Sponge</name>
    <dbReference type="NCBI Taxonomy" id="400682"/>
    <lineage>
        <taxon>Eukaryota</taxon>
        <taxon>Metazoa</taxon>
        <taxon>Porifera</taxon>
        <taxon>Demospongiae</taxon>
        <taxon>Heteroscleromorpha</taxon>
        <taxon>Haplosclerida</taxon>
        <taxon>Niphatidae</taxon>
        <taxon>Amphimedon</taxon>
    </lineage>
</organism>
<gene>
    <name evidence="7" type="primary">100635444</name>
</gene>
<accession>A0A1X7UKP3</accession>
<dbReference type="CDD" id="cd00926">
    <property type="entry name" value="Cyt_c_Oxidase_VIb"/>
    <property type="match status" value="1"/>
</dbReference>
<evidence type="ECO:0000256" key="4">
    <source>
        <dbReference type="ARBA" id="ARBA00040060"/>
    </source>
</evidence>
<dbReference type="AlphaFoldDB" id="A0A1X7UKP3"/>
<dbReference type="EnsemblMetazoa" id="Aqu2.1.28069_001">
    <property type="protein sequence ID" value="Aqu2.1.28069_001"/>
    <property type="gene ID" value="Aqu2.1.28069"/>
</dbReference>
<dbReference type="STRING" id="400682.A0A1X7UKP3"/>
<comment type="subcellular location">
    <subcellularLocation>
        <location evidence="1">Mitochondrion</location>
    </subcellularLocation>
</comment>
<evidence type="ECO:0000256" key="5">
    <source>
        <dbReference type="ARBA" id="ARBA00042114"/>
    </source>
</evidence>
<dbReference type="KEGG" id="aqu:100635444"/>
<dbReference type="InterPro" id="IPR036549">
    <property type="entry name" value="CX6/COA6-like_sf"/>
</dbReference>
<dbReference type="FunFam" id="1.10.10.140:FF:000001">
    <property type="entry name" value="Cytochrome c oxidase subunit 6B1"/>
    <property type="match status" value="1"/>
</dbReference>
<dbReference type="GO" id="GO:0045277">
    <property type="term" value="C:respiratory chain complex IV"/>
    <property type="evidence" value="ECO:0007669"/>
    <property type="project" value="InterPro"/>
</dbReference>
<keyword evidence="8" id="KW-1185">Reference proteome</keyword>
<feature type="disulfide bond" evidence="6">
    <location>
        <begin position="35"/>
        <end position="43"/>
    </location>
</feature>
<proteinExistence type="predicted"/>
<evidence type="ECO:0000256" key="6">
    <source>
        <dbReference type="PIRSR" id="PIRSR000278-1"/>
    </source>
</evidence>
<dbReference type="PIRSF" id="PIRSF000278">
    <property type="entry name" value="Cyt_c_oxidase_6B"/>
    <property type="match status" value="1"/>
</dbReference>
<dbReference type="SUPFAM" id="SSF47694">
    <property type="entry name" value="Cytochrome c oxidase subunit h"/>
    <property type="match status" value="1"/>
</dbReference>
<dbReference type="EnsemblMetazoa" id="XM_003387605.3">
    <property type="protein sequence ID" value="XP_003387653.1"/>
    <property type="gene ID" value="LOC100635444"/>
</dbReference>
<evidence type="ECO:0000313" key="8">
    <source>
        <dbReference type="Proteomes" id="UP000007879"/>
    </source>
</evidence>
<dbReference type="Pfam" id="PF02297">
    <property type="entry name" value="COX6B"/>
    <property type="match status" value="1"/>
</dbReference>
<keyword evidence="2" id="KW-0496">Mitochondrion</keyword>
<evidence type="ECO:0000256" key="3">
    <source>
        <dbReference type="ARBA" id="ARBA00023157"/>
    </source>
</evidence>
<dbReference type="PANTHER" id="PTHR11387">
    <property type="entry name" value="CYTOCHROME C OXIDASE SUBUNIT 6B"/>
    <property type="match status" value="1"/>
</dbReference>
<dbReference type="Proteomes" id="UP000007879">
    <property type="component" value="Unassembled WGS sequence"/>
</dbReference>
<dbReference type="eggNOG" id="KOG3057">
    <property type="taxonomic scope" value="Eukaryota"/>
</dbReference>
<sequence length="75" mass="8738">MSEEIKVETAKFDARFPNTNQTKNCWQNYVDYHSCVNASGEGCEYYKKVFQSLCPVEWVSNWDEQREAGTFTGKI</sequence>